<name>A0A9P6AN28_9AGAM</name>
<dbReference type="InterPro" id="IPR012341">
    <property type="entry name" value="6hp_glycosidase-like_sf"/>
</dbReference>
<keyword evidence="7" id="KW-1185">Reference proteome</keyword>
<dbReference type="EC" id="3.2.1.28" evidence="4"/>
<organism evidence="6 7">
    <name type="scientific">Hydnum rufescens UP504</name>
    <dbReference type="NCBI Taxonomy" id="1448309"/>
    <lineage>
        <taxon>Eukaryota</taxon>
        <taxon>Fungi</taxon>
        <taxon>Dikarya</taxon>
        <taxon>Basidiomycota</taxon>
        <taxon>Agaricomycotina</taxon>
        <taxon>Agaricomycetes</taxon>
        <taxon>Cantharellales</taxon>
        <taxon>Hydnaceae</taxon>
        <taxon>Hydnum</taxon>
    </lineage>
</organism>
<evidence type="ECO:0000256" key="3">
    <source>
        <dbReference type="ARBA" id="ARBA00023295"/>
    </source>
</evidence>
<dbReference type="GO" id="GO:0004555">
    <property type="term" value="F:alpha,alpha-trehalase activity"/>
    <property type="evidence" value="ECO:0007669"/>
    <property type="project" value="UniProtKB-EC"/>
</dbReference>
<sequence length="759" mass="82863">MLALVVGLVAIAGKALAQTAVPSPTAPLNATLPSQAPLPPSQAWCPSKIFCAGPLLQTINIGQLYSDSKTFVDKPTVGTPNKTLADFNALLRAGNAVSNTSAVTYGSLIEYVDADFAGEGLELIPESLSSVASLPTFLQGNKTVPDPLVRSWATIVHGYWGSLIRQTNSSVLCDGVKCESTLIPLNHTFVVPGGRFREQYYWDSYWIIEGLIQSELYSIANSTLQNFMDELETIGFIPNGGRIYYLNRSQPPLFMKMLYAYVTATKDVAILDRALPLAEVELAWWHKNRSLTVTSPYTGKTHQVLRYAVVNTAPRPEGYLPDYITANGADIEVPLTETEKENLYAELASGAESGHDYSARFIKNPYVGNATNTNPALRGLNVRGTIPVDLNSILYKYHYLVADLYDLRAHTKGHDLTDAAVRDKKLAARHRHTSASIKSAILDLFWDPDRVSFYDYNLTASARGTFYSPAAFWPFWNDIIPCDVLTDENKAMQAFSALRMTLARYNGSFPASFLVTGLQWDAPNAWPPHQFIAVEALQRLPKNLTQKALPTLSSSVTSFSLIPQGQLGLNESQLPLQPLLTGGYAAGDINEISSDDGEVTVPNGGNGTAGEGWAHVLSRELVNRYVSGLFCSWYATGGSIPGLLQQLPVSVLNSTNSVNNTGNMFEKLSTFNVDIAGNGGEYTVQAGFGWSNGVLLWFVSKYGKIINTPSCPAIVIAPSSTSSTNTKRMRAFTGRERRGVHVPVLPRDPRGGPRPWAWF</sequence>
<keyword evidence="3 4" id="KW-0326">Glycosidase</keyword>
<dbReference type="AlphaFoldDB" id="A0A9P6AN28"/>
<dbReference type="PROSITE" id="PS00928">
    <property type="entry name" value="TREHALASE_2"/>
    <property type="match status" value="1"/>
</dbReference>
<dbReference type="PROSITE" id="PS00927">
    <property type="entry name" value="TREHALASE_1"/>
    <property type="match status" value="1"/>
</dbReference>
<gene>
    <name evidence="6" type="ORF">BS47DRAFT_1416729</name>
</gene>
<proteinExistence type="inferred from homology"/>
<dbReference type="Pfam" id="PF01204">
    <property type="entry name" value="Trehalase"/>
    <property type="match status" value="2"/>
</dbReference>
<dbReference type="PANTHER" id="PTHR23403:SF1">
    <property type="entry name" value="TREHALASE"/>
    <property type="match status" value="1"/>
</dbReference>
<accession>A0A9P6AN28</accession>
<keyword evidence="5" id="KW-0732">Signal</keyword>
<evidence type="ECO:0000256" key="1">
    <source>
        <dbReference type="ARBA" id="ARBA00005615"/>
    </source>
</evidence>
<dbReference type="GO" id="GO:0005993">
    <property type="term" value="P:trehalose catabolic process"/>
    <property type="evidence" value="ECO:0007669"/>
    <property type="project" value="TreeGrafter"/>
</dbReference>
<dbReference type="PRINTS" id="PR00744">
    <property type="entry name" value="GLHYDRLASE37"/>
</dbReference>
<keyword evidence="2 4" id="KW-0378">Hydrolase</keyword>
<dbReference type="Gene3D" id="1.50.10.10">
    <property type="match status" value="2"/>
</dbReference>
<feature type="chain" id="PRO_5040499255" description="Trehalase" evidence="5">
    <location>
        <begin position="18"/>
        <end position="759"/>
    </location>
</feature>
<comment type="similarity">
    <text evidence="1 4">Belongs to the glycosyl hydrolase 37 family.</text>
</comment>
<feature type="signal peptide" evidence="5">
    <location>
        <begin position="1"/>
        <end position="17"/>
    </location>
</feature>
<dbReference type="OrthoDB" id="3542292at2759"/>
<dbReference type="InterPro" id="IPR001661">
    <property type="entry name" value="Glyco_hydro_37"/>
</dbReference>
<evidence type="ECO:0000313" key="6">
    <source>
        <dbReference type="EMBL" id="KAF9508305.1"/>
    </source>
</evidence>
<evidence type="ECO:0000256" key="2">
    <source>
        <dbReference type="ARBA" id="ARBA00022801"/>
    </source>
</evidence>
<dbReference type="InterPro" id="IPR008928">
    <property type="entry name" value="6-hairpin_glycosidase_sf"/>
</dbReference>
<evidence type="ECO:0000256" key="4">
    <source>
        <dbReference type="RuleBase" id="RU361180"/>
    </source>
</evidence>
<protein>
    <recommendedName>
        <fullName evidence="4">Trehalase</fullName>
        <ecNumber evidence="4">3.2.1.28</ecNumber>
    </recommendedName>
    <alternativeName>
        <fullName evidence="4">Alpha-trehalose glucohydrolase</fullName>
    </alternativeName>
</protein>
<dbReference type="PANTHER" id="PTHR23403">
    <property type="entry name" value="TREHALASE"/>
    <property type="match status" value="1"/>
</dbReference>
<evidence type="ECO:0000313" key="7">
    <source>
        <dbReference type="Proteomes" id="UP000886523"/>
    </source>
</evidence>
<dbReference type="EMBL" id="MU129061">
    <property type="protein sequence ID" value="KAF9508305.1"/>
    <property type="molecule type" value="Genomic_DNA"/>
</dbReference>
<dbReference type="Proteomes" id="UP000886523">
    <property type="component" value="Unassembled WGS sequence"/>
</dbReference>
<dbReference type="InterPro" id="IPR018232">
    <property type="entry name" value="Glyco_hydro_37_CS"/>
</dbReference>
<reference evidence="6" key="1">
    <citation type="journal article" date="2020" name="Nat. Commun.">
        <title>Large-scale genome sequencing of mycorrhizal fungi provides insights into the early evolution of symbiotic traits.</title>
        <authorList>
            <person name="Miyauchi S."/>
            <person name="Kiss E."/>
            <person name="Kuo A."/>
            <person name="Drula E."/>
            <person name="Kohler A."/>
            <person name="Sanchez-Garcia M."/>
            <person name="Morin E."/>
            <person name="Andreopoulos B."/>
            <person name="Barry K.W."/>
            <person name="Bonito G."/>
            <person name="Buee M."/>
            <person name="Carver A."/>
            <person name="Chen C."/>
            <person name="Cichocki N."/>
            <person name="Clum A."/>
            <person name="Culley D."/>
            <person name="Crous P.W."/>
            <person name="Fauchery L."/>
            <person name="Girlanda M."/>
            <person name="Hayes R.D."/>
            <person name="Keri Z."/>
            <person name="LaButti K."/>
            <person name="Lipzen A."/>
            <person name="Lombard V."/>
            <person name="Magnuson J."/>
            <person name="Maillard F."/>
            <person name="Murat C."/>
            <person name="Nolan M."/>
            <person name="Ohm R.A."/>
            <person name="Pangilinan J."/>
            <person name="Pereira M.F."/>
            <person name="Perotto S."/>
            <person name="Peter M."/>
            <person name="Pfister S."/>
            <person name="Riley R."/>
            <person name="Sitrit Y."/>
            <person name="Stielow J.B."/>
            <person name="Szollosi G."/>
            <person name="Zifcakova L."/>
            <person name="Stursova M."/>
            <person name="Spatafora J.W."/>
            <person name="Tedersoo L."/>
            <person name="Vaario L.M."/>
            <person name="Yamada A."/>
            <person name="Yan M."/>
            <person name="Wang P."/>
            <person name="Xu J."/>
            <person name="Bruns T."/>
            <person name="Baldrian P."/>
            <person name="Vilgalys R."/>
            <person name="Dunand C."/>
            <person name="Henrissat B."/>
            <person name="Grigoriev I.V."/>
            <person name="Hibbett D."/>
            <person name="Nagy L.G."/>
            <person name="Martin F.M."/>
        </authorList>
    </citation>
    <scope>NUCLEOTIDE SEQUENCE</scope>
    <source>
        <strain evidence="6">UP504</strain>
    </source>
</reference>
<comment type="caution">
    <text evidence="6">The sequence shown here is derived from an EMBL/GenBank/DDBJ whole genome shotgun (WGS) entry which is preliminary data.</text>
</comment>
<comment type="catalytic activity">
    <reaction evidence="4">
        <text>alpha,alpha-trehalose + H2O = alpha-D-glucose + beta-D-glucose</text>
        <dbReference type="Rhea" id="RHEA:32675"/>
        <dbReference type="ChEBI" id="CHEBI:15377"/>
        <dbReference type="ChEBI" id="CHEBI:15903"/>
        <dbReference type="ChEBI" id="CHEBI:16551"/>
        <dbReference type="ChEBI" id="CHEBI:17925"/>
        <dbReference type="EC" id="3.2.1.28"/>
    </reaction>
</comment>
<evidence type="ECO:0000256" key="5">
    <source>
        <dbReference type="SAM" id="SignalP"/>
    </source>
</evidence>
<dbReference type="SUPFAM" id="SSF48208">
    <property type="entry name" value="Six-hairpin glycosidases"/>
    <property type="match status" value="1"/>
</dbReference>